<gene>
    <name evidence="2" type="ORF">E3J62_07635</name>
</gene>
<reference evidence="2 3" key="1">
    <citation type="submission" date="2019-03" db="EMBL/GenBank/DDBJ databases">
        <title>Metabolic potential of uncultured bacteria and archaea associated with petroleum seepage in deep-sea sediments.</title>
        <authorList>
            <person name="Dong X."/>
            <person name="Hubert C."/>
        </authorList>
    </citation>
    <scope>NUCLEOTIDE SEQUENCE [LARGE SCALE GENOMIC DNA]</scope>
    <source>
        <strain evidence="2">E44_bin18</strain>
    </source>
</reference>
<feature type="region of interest" description="Disordered" evidence="1">
    <location>
        <begin position="1"/>
        <end position="22"/>
    </location>
</feature>
<protein>
    <submittedName>
        <fullName evidence="2">Uncharacterized protein</fullName>
    </submittedName>
</protein>
<organism evidence="2 3">
    <name type="scientific">candidate division TA06 bacterium</name>
    <dbReference type="NCBI Taxonomy" id="2250710"/>
    <lineage>
        <taxon>Bacteria</taxon>
        <taxon>Bacteria division TA06</taxon>
    </lineage>
</organism>
<dbReference type="EMBL" id="SOJN01000084">
    <property type="protein sequence ID" value="TET45419.1"/>
    <property type="molecule type" value="Genomic_DNA"/>
</dbReference>
<proteinExistence type="predicted"/>
<accession>A0A523USP7</accession>
<name>A0A523USP7_UNCT6</name>
<dbReference type="Proteomes" id="UP000315525">
    <property type="component" value="Unassembled WGS sequence"/>
</dbReference>
<dbReference type="AlphaFoldDB" id="A0A523USP7"/>
<evidence type="ECO:0000313" key="2">
    <source>
        <dbReference type="EMBL" id="TET45419.1"/>
    </source>
</evidence>
<evidence type="ECO:0000256" key="1">
    <source>
        <dbReference type="SAM" id="MobiDB-lite"/>
    </source>
</evidence>
<comment type="caution">
    <text evidence="2">The sequence shown here is derived from an EMBL/GenBank/DDBJ whole genome shotgun (WGS) entry which is preliminary data.</text>
</comment>
<evidence type="ECO:0000313" key="3">
    <source>
        <dbReference type="Proteomes" id="UP000315525"/>
    </source>
</evidence>
<sequence>MANGRCMMHGGKTPKGHDHPAFKTGERSKYLLPSLRQLVRERPLVAEDLANLDVYDLGDEVRMTFAMLCLYLKNRPEPDEVTADWILTAVRLIDRVARQKERYVRMQKYHRTITLEEFQDAMRKTTILVCTAFGQTVKDKKLMDEFMERLEKIPEQLESWQG</sequence>